<evidence type="ECO:0000313" key="6">
    <source>
        <dbReference type="EMBL" id="EKO41189.1"/>
    </source>
</evidence>
<comment type="caution">
    <text evidence="6">The sequence shown here is derived from an EMBL/GenBank/DDBJ whole genome shotgun (WGS) entry which is preliminary data.</text>
</comment>
<organism evidence="6 7">
    <name type="scientific">Solidesulfovibrio magneticus str. Maddingley MBC34</name>
    <dbReference type="NCBI Taxonomy" id="1206767"/>
    <lineage>
        <taxon>Bacteria</taxon>
        <taxon>Pseudomonadati</taxon>
        <taxon>Thermodesulfobacteriota</taxon>
        <taxon>Desulfovibrionia</taxon>
        <taxon>Desulfovibrionales</taxon>
        <taxon>Desulfovibrionaceae</taxon>
        <taxon>Solidesulfovibrio</taxon>
    </lineage>
</organism>
<evidence type="ECO:0000313" key="7">
    <source>
        <dbReference type="Proteomes" id="UP000006272"/>
    </source>
</evidence>
<gene>
    <name evidence="6" type="ORF">B193_0066</name>
</gene>
<dbReference type="Gene3D" id="3.40.50.2000">
    <property type="entry name" value="Glycogen Phosphorylase B"/>
    <property type="match status" value="2"/>
</dbReference>
<dbReference type="Pfam" id="PF00535">
    <property type="entry name" value="Glycos_transf_2"/>
    <property type="match status" value="1"/>
</dbReference>
<name>K6GJA9_9BACT</name>
<feature type="domain" description="Glycosyltransferase subfamily 4-like N-terminal" evidence="5">
    <location>
        <begin position="294"/>
        <end position="487"/>
    </location>
</feature>
<reference evidence="6 7" key="1">
    <citation type="submission" date="2012-07" db="EMBL/GenBank/DDBJ databases">
        <title>Draft genome sequence of Desulfovibrio magneticus str. Maddingley MBC34 obtained from a metagenomic sequence of a methanogenic enrichment isolated from coal-seam formation water in Victoria, Australia.</title>
        <authorList>
            <person name="Greenfield P."/>
            <person name="Hendry P."/>
            <person name="Li D."/>
            <person name="Rosewarne C.P."/>
            <person name="Tran-Dinh N."/>
            <person name="Elbourne L.D.H."/>
            <person name="Paulsen I.T."/>
            <person name="Midgley D.J."/>
        </authorList>
    </citation>
    <scope>NUCLEOTIDE SEQUENCE [LARGE SCALE GENOMIC DNA]</scope>
    <source>
        <strain evidence="7">Maddingley MBC34</strain>
    </source>
</reference>
<dbReference type="Gene3D" id="3.90.550.10">
    <property type="entry name" value="Spore Coat Polysaccharide Biosynthesis Protein SpsA, Chain A"/>
    <property type="match status" value="1"/>
</dbReference>
<keyword evidence="3 6" id="KW-0808">Transferase</keyword>
<dbReference type="Proteomes" id="UP000006272">
    <property type="component" value="Unassembled WGS sequence"/>
</dbReference>
<proteinExistence type="inferred from homology"/>
<evidence type="ECO:0000259" key="5">
    <source>
        <dbReference type="Pfam" id="PF13579"/>
    </source>
</evidence>
<feature type="domain" description="Glycosyltransferase 2-like" evidence="4">
    <location>
        <begin position="10"/>
        <end position="128"/>
    </location>
</feature>
<dbReference type="SUPFAM" id="SSF53756">
    <property type="entry name" value="UDP-Glycosyltransferase/glycogen phosphorylase"/>
    <property type="match status" value="1"/>
</dbReference>
<evidence type="ECO:0000256" key="2">
    <source>
        <dbReference type="ARBA" id="ARBA00022676"/>
    </source>
</evidence>
<dbReference type="SUPFAM" id="SSF53448">
    <property type="entry name" value="Nucleotide-diphospho-sugar transferases"/>
    <property type="match status" value="1"/>
</dbReference>
<evidence type="ECO:0000256" key="3">
    <source>
        <dbReference type="ARBA" id="ARBA00022679"/>
    </source>
</evidence>
<dbReference type="InterPro" id="IPR028098">
    <property type="entry name" value="Glyco_trans_4-like_N"/>
</dbReference>
<dbReference type="PANTHER" id="PTHR43179">
    <property type="entry name" value="RHAMNOSYLTRANSFERASE WBBL"/>
    <property type="match status" value="1"/>
</dbReference>
<dbReference type="PATRIC" id="fig|1206767.3.peg.50"/>
<dbReference type="AlphaFoldDB" id="K6GJA9"/>
<keyword evidence="2" id="KW-0328">Glycosyltransferase</keyword>
<accession>K6GJA9</accession>
<sequence>MRKPPAVVDVVVPVYKGLAETRACLQSVLRAAGRVRPRLIVVNDASPDPRLADWLRELSETGRAILLENATNLGFPASANRGMAYGPAHDVVLLNSDALVFDGWLDRLAAAAYSAPDIATATPFSNNATICSYPTFNADNPLPGDIAPAALDALLARVNAGRTCDIPTGVGFCLYLRRDALAAVGDFDVAAFERGYGEENDFCRRAAASGRRNVLCADVNVVHAGGASFGATKDAALARNLATLAARHPDYLGLIADFTRRDPALPLRRAADMARLARTTRAPLILRLCHGLDGGTARRLAEEAAELAALGYDAGLLVPAAHAASPRSGEQTEPDNRVRLTLTGAPDTPNLVYALPDEWAALLADLRALGTAGVVIHHFLDLPELALSLPEALGLPYEARIHDHAWFCPRITLLNDTGLPCDEPAPEACLRCVAAGVPLENDLPPAPRLVARSARLLAGAGRVLAPSRDAAGRLARHFPDAPVVVAPHPEPVFALPPPPAFLPWDGRTPLQLALIGAIGSHKGYDVLLAMARDAARRELPLSFAVAGFTKDDFALFGTGRVFVTGRYDEGEAEGVVRELGCQAALCLSVWPETWCYALTEAWRAGLWTVGFDIGAVGERIADTGFGWRLPLTLSGREVNDRLLALFARPPAPGALLA</sequence>
<dbReference type="EMBL" id="ALAO01000016">
    <property type="protein sequence ID" value="EKO41189.1"/>
    <property type="molecule type" value="Genomic_DNA"/>
</dbReference>
<dbReference type="InterPro" id="IPR001173">
    <property type="entry name" value="Glyco_trans_2-like"/>
</dbReference>
<dbReference type="InterPro" id="IPR029044">
    <property type="entry name" value="Nucleotide-diphossugar_trans"/>
</dbReference>
<dbReference type="Pfam" id="PF13579">
    <property type="entry name" value="Glyco_trans_4_4"/>
    <property type="match status" value="1"/>
</dbReference>
<dbReference type="PANTHER" id="PTHR43179:SF12">
    <property type="entry name" value="GALACTOFURANOSYLTRANSFERASE GLFT2"/>
    <property type="match status" value="1"/>
</dbReference>
<evidence type="ECO:0000259" key="4">
    <source>
        <dbReference type="Pfam" id="PF00535"/>
    </source>
</evidence>
<comment type="similarity">
    <text evidence="1">Belongs to the glycosyltransferase 2 family.</text>
</comment>
<dbReference type="GO" id="GO:0016757">
    <property type="term" value="F:glycosyltransferase activity"/>
    <property type="evidence" value="ECO:0007669"/>
    <property type="project" value="UniProtKB-KW"/>
</dbReference>
<protein>
    <submittedName>
        <fullName evidence="6">Putative glycosyltransferase</fullName>
    </submittedName>
</protein>
<evidence type="ECO:0000256" key="1">
    <source>
        <dbReference type="ARBA" id="ARBA00006739"/>
    </source>
</evidence>